<name>A0A4C1TW64_EUMVA</name>
<gene>
    <name evidence="1" type="ORF">EVAR_9102_1</name>
</gene>
<sequence>MVRGGMVRARKELFIDTQATSEPGRVNQLCLLVRQHFLYTYAGGSAKESDDAHKQRDNAQEVTTSIVKRSRHFLFDWCSLPIINDYMLRNVTPKWDDLQD</sequence>
<accession>A0A4C1TW64</accession>
<dbReference type="Proteomes" id="UP000299102">
    <property type="component" value="Unassembled WGS sequence"/>
</dbReference>
<comment type="caution">
    <text evidence="1">The sequence shown here is derived from an EMBL/GenBank/DDBJ whole genome shotgun (WGS) entry which is preliminary data.</text>
</comment>
<dbReference type="AlphaFoldDB" id="A0A4C1TW64"/>
<evidence type="ECO:0000313" key="2">
    <source>
        <dbReference type="Proteomes" id="UP000299102"/>
    </source>
</evidence>
<proteinExistence type="predicted"/>
<keyword evidence="2" id="KW-1185">Reference proteome</keyword>
<protein>
    <submittedName>
        <fullName evidence="1">Uncharacterized protein</fullName>
    </submittedName>
</protein>
<dbReference type="EMBL" id="BGZK01000095">
    <property type="protein sequence ID" value="GBP18259.1"/>
    <property type="molecule type" value="Genomic_DNA"/>
</dbReference>
<reference evidence="1 2" key="1">
    <citation type="journal article" date="2019" name="Commun. Biol.">
        <title>The bagworm genome reveals a unique fibroin gene that provides high tensile strength.</title>
        <authorList>
            <person name="Kono N."/>
            <person name="Nakamura H."/>
            <person name="Ohtoshi R."/>
            <person name="Tomita M."/>
            <person name="Numata K."/>
            <person name="Arakawa K."/>
        </authorList>
    </citation>
    <scope>NUCLEOTIDE SEQUENCE [LARGE SCALE GENOMIC DNA]</scope>
</reference>
<evidence type="ECO:0000313" key="1">
    <source>
        <dbReference type="EMBL" id="GBP18259.1"/>
    </source>
</evidence>
<organism evidence="1 2">
    <name type="scientific">Eumeta variegata</name>
    <name type="common">Bagworm moth</name>
    <name type="synonym">Eumeta japonica</name>
    <dbReference type="NCBI Taxonomy" id="151549"/>
    <lineage>
        <taxon>Eukaryota</taxon>
        <taxon>Metazoa</taxon>
        <taxon>Ecdysozoa</taxon>
        <taxon>Arthropoda</taxon>
        <taxon>Hexapoda</taxon>
        <taxon>Insecta</taxon>
        <taxon>Pterygota</taxon>
        <taxon>Neoptera</taxon>
        <taxon>Endopterygota</taxon>
        <taxon>Lepidoptera</taxon>
        <taxon>Glossata</taxon>
        <taxon>Ditrysia</taxon>
        <taxon>Tineoidea</taxon>
        <taxon>Psychidae</taxon>
        <taxon>Oiketicinae</taxon>
        <taxon>Eumeta</taxon>
    </lineage>
</organism>